<dbReference type="Proteomes" id="UP001062846">
    <property type="component" value="Chromosome 10"/>
</dbReference>
<accession>A0ACC0LZA1</accession>
<organism evidence="1 2">
    <name type="scientific">Rhododendron molle</name>
    <name type="common">Chinese azalea</name>
    <name type="synonym">Azalea mollis</name>
    <dbReference type="NCBI Taxonomy" id="49168"/>
    <lineage>
        <taxon>Eukaryota</taxon>
        <taxon>Viridiplantae</taxon>
        <taxon>Streptophyta</taxon>
        <taxon>Embryophyta</taxon>
        <taxon>Tracheophyta</taxon>
        <taxon>Spermatophyta</taxon>
        <taxon>Magnoliopsida</taxon>
        <taxon>eudicotyledons</taxon>
        <taxon>Gunneridae</taxon>
        <taxon>Pentapetalae</taxon>
        <taxon>asterids</taxon>
        <taxon>Ericales</taxon>
        <taxon>Ericaceae</taxon>
        <taxon>Ericoideae</taxon>
        <taxon>Rhodoreae</taxon>
        <taxon>Rhododendron</taxon>
    </lineage>
</organism>
<gene>
    <name evidence="1" type="ORF">RHMOL_Rhmol10G0064100</name>
</gene>
<sequence>MRCTVLTSAAIAATSAPEPSNTVARSLLSISTIITTTTTPTPPSQPLPHLNKSTASTVTNMPPPCLQYQPRSLTFEEDDILRQLGSGRERFSSGRGGFRSDSFRGRRNFVGGRGYGRSEVGNLGGDFSGRGRGPGGRSGDGNQQGRGRGGRRGVSNWNPISA</sequence>
<dbReference type="EMBL" id="CM046397">
    <property type="protein sequence ID" value="KAI8534123.1"/>
    <property type="molecule type" value="Genomic_DNA"/>
</dbReference>
<reference evidence="1" key="1">
    <citation type="submission" date="2022-02" db="EMBL/GenBank/DDBJ databases">
        <title>Plant Genome Project.</title>
        <authorList>
            <person name="Zhang R.-G."/>
        </authorList>
    </citation>
    <scope>NUCLEOTIDE SEQUENCE</scope>
    <source>
        <strain evidence="1">AT1</strain>
    </source>
</reference>
<evidence type="ECO:0000313" key="1">
    <source>
        <dbReference type="EMBL" id="KAI8534123.1"/>
    </source>
</evidence>
<protein>
    <submittedName>
        <fullName evidence="1">Uncharacterized protein</fullName>
    </submittedName>
</protein>
<proteinExistence type="predicted"/>
<evidence type="ECO:0000313" key="2">
    <source>
        <dbReference type="Proteomes" id="UP001062846"/>
    </source>
</evidence>
<comment type="caution">
    <text evidence="1">The sequence shown here is derived from an EMBL/GenBank/DDBJ whole genome shotgun (WGS) entry which is preliminary data.</text>
</comment>
<name>A0ACC0LZA1_RHOML</name>
<keyword evidence="2" id="KW-1185">Reference proteome</keyword>